<comment type="caution">
    <text evidence="11">The sequence shown here is derived from an EMBL/GenBank/DDBJ whole genome shotgun (WGS) entry which is preliminary data.</text>
</comment>
<feature type="chain" id="PRO_5032816499" evidence="9">
    <location>
        <begin position="23"/>
        <end position="536"/>
    </location>
</feature>
<evidence type="ECO:0000313" key="11">
    <source>
        <dbReference type="EMBL" id="HEA23235.1"/>
    </source>
</evidence>
<sequence>MNLKLSIVVAFTFVLCCPQAYSQTQEGTQTTNHANTQKDTDTQVKKQRDNRKLKQNRKQDTDSGIQEHRKEITESLYGTYKTYQETSLDKRRFKYHELQPLIDAYRVNPKFKVQTVGKSIEGRKLSLISIGSGKTNVFLWSQMHGDEPTATQAIFDILNFFDSEDFEEEKQDILKSCTLHFLPMLNPDGAEVYQRRNRLGIDINRDALRLQSPESQTLKSVRDSLDADFGFNLHDQSTYYNAERTEKPATISYLAPAYNYEKEINDVRADAMKVIVFMNGVIQKYAPGQVGRYNDDFEPRAFGDNIQKWGTSAILIESGGYSEDVEKQEIRKLNYVSILSAIYTIAKGNYKDIALDEYEKIPENDRKLFDLKIEKANYPLLGNNYRIDIGMNRLEVDEEDHASFWYSSRVIDQGDLSTYYGYENLDASGYTIVPGKVYPETLKSVDVLGKLKIESLLKSGHTYIRIENIPKKMLSSPFPIHIIGKNYEVPEFNIDVGVNPTFLLEKNGKIEYAVINGFLIDVNQSATKFGNAMIYR</sequence>
<feature type="signal peptide" evidence="9">
    <location>
        <begin position="1"/>
        <end position="22"/>
    </location>
</feature>
<feature type="active site" description="Proton donor/acceptor" evidence="7">
    <location>
        <position position="298"/>
    </location>
</feature>
<evidence type="ECO:0000256" key="9">
    <source>
        <dbReference type="SAM" id="SignalP"/>
    </source>
</evidence>
<dbReference type="GO" id="GO:0004181">
    <property type="term" value="F:metallocarboxypeptidase activity"/>
    <property type="evidence" value="ECO:0007669"/>
    <property type="project" value="InterPro"/>
</dbReference>
<organism evidence="11">
    <name type="scientific">Pricia antarctica</name>
    <dbReference type="NCBI Taxonomy" id="641691"/>
    <lineage>
        <taxon>Bacteria</taxon>
        <taxon>Pseudomonadati</taxon>
        <taxon>Bacteroidota</taxon>
        <taxon>Flavobacteriia</taxon>
        <taxon>Flavobacteriales</taxon>
        <taxon>Flavobacteriaceae</taxon>
        <taxon>Pricia</taxon>
    </lineage>
</organism>
<dbReference type="PROSITE" id="PS52035">
    <property type="entry name" value="PEPTIDASE_M14"/>
    <property type="match status" value="1"/>
</dbReference>
<evidence type="ECO:0000256" key="1">
    <source>
        <dbReference type="ARBA" id="ARBA00001947"/>
    </source>
</evidence>
<name>A0A831VPU8_9FLAO</name>
<evidence type="ECO:0000256" key="4">
    <source>
        <dbReference type="ARBA" id="ARBA00022801"/>
    </source>
</evidence>
<dbReference type="Proteomes" id="UP000886191">
    <property type="component" value="Unassembled WGS sequence"/>
</dbReference>
<dbReference type="CDD" id="cd06239">
    <property type="entry name" value="M14-like"/>
    <property type="match status" value="1"/>
</dbReference>
<feature type="region of interest" description="Disordered" evidence="8">
    <location>
        <begin position="24"/>
        <end position="68"/>
    </location>
</feature>
<dbReference type="SUPFAM" id="SSF53187">
    <property type="entry name" value="Zn-dependent exopeptidases"/>
    <property type="match status" value="1"/>
</dbReference>
<feature type="domain" description="Peptidase M14" evidence="10">
    <location>
        <begin position="91"/>
        <end position="333"/>
    </location>
</feature>
<keyword evidence="6" id="KW-0482">Metalloprotease</keyword>
<keyword evidence="4" id="KW-0378">Hydrolase</keyword>
<dbReference type="GO" id="GO:0006508">
    <property type="term" value="P:proteolysis"/>
    <property type="evidence" value="ECO:0007669"/>
    <property type="project" value="UniProtKB-KW"/>
</dbReference>
<dbReference type="GO" id="GO:0008270">
    <property type="term" value="F:zinc ion binding"/>
    <property type="evidence" value="ECO:0007669"/>
    <property type="project" value="InterPro"/>
</dbReference>
<evidence type="ECO:0000256" key="2">
    <source>
        <dbReference type="ARBA" id="ARBA00005988"/>
    </source>
</evidence>
<dbReference type="AlphaFoldDB" id="A0A831VPU8"/>
<protein>
    <submittedName>
        <fullName evidence="11">Peptidase M14</fullName>
    </submittedName>
</protein>
<dbReference type="GO" id="GO:0005615">
    <property type="term" value="C:extracellular space"/>
    <property type="evidence" value="ECO:0007669"/>
    <property type="project" value="TreeGrafter"/>
</dbReference>
<dbReference type="EMBL" id="DRGL01000076">
    <property type="protein sequence ID" value="HEA23235.1"/>
    <property type="molecule type" value="Genomic_DNA"/>
</dbReference>
<evidence type="ECO:0000256" key="8">
    <source>
        <dbReference type="SAM" id="MobiDB-lite"/>
    </source>
</evidence>
<reference evidence="11" key="1">
    <citation type="journal article" date="2020" name="mSystems">
        <title>Genome- and Community-Level Interaction Insights into Carbon Utilization and Element Cycling Functions of Hydrothermarchaeota in Hydrothermal Sediment.</title>
        <authorList>
            <person name="Zhou Z."/>
            <person name="Liu Y."/>
            <person name="Xu W."/>
            <person name="Pan J."/>
            <person name="Luo Z.H."/>
            <person name="Li M."/>
        </authorList>
    </citation>
    <scope>NUCLEOTIDE SEQUENCE [LARGE SCALE GENOMIC DNA]</scope>
    <source>
        <strain evidence="11">HyVt-345</strain>
    </source>
</reference>
<accession>A0A831VPU8</accession>
<comment type="cofactor">
    <cofactor evidence="1">
        <name>Zn(2+)</name>
        <dbReference type="ChEBI" id="CHEBI:29105"/>
    </cofactor>
</comment>
<keyword evidence="9" id="KW-0732">Signal</keyword>
<dbReference type="InterPro" id="IPR000834">
    <property type="entry name" value="Peptidase_M14"/>
</dbReference>
<keyword evidence="5" id="KW-0862">Zinc</keyword>
<gene>
    <name evidence="11" type="ORF">ENH87_20310</name>
</gene>
<feature type="compositionally biased region" description="Polar residues" evidence="8">
    <location>
        <begin position="24"/>
        <end position="35"/>
    </location>
</feature>
<evidence type="ECO:0000256" key="3">
    <source>
        <dbReference type="ARBA" id="ARBA00022670"/>
    </source>
</evidence>
<dbReference type="PANTHER" id="PTHR11705">
    <property type="entry name" value="PROTEASE FAMILY M14 CARBOXYPEPTIDASE A,B"/>
    <property type="match status" value="1"/>
</dbReference>
<evidence type="ECO:0000256" key="6">
    <source>
        <dbReference type="ARBA" id="ARBA00023049"/>
    </source>
</evidence>
<dbReference type="Pfam" id="PF00246">
    <property type="entry name" value="Peptidase_M14"/>
    <property type="match status" value="1"/>
</dbReference>
<keyword evidence="3" id="KW-0645">Protease</keyword>
<evidence type="ECO:0000256" key="5">
    <source>
        <dbReference type="ARBA" id="ARBA00022833"/>
    </source>
</evidence>
<dbReference type="SMART" id="SM00631">
    <property type="entry name" value="Zn_pept"/>
    <property type="match status" value="1"/>
</dbReference>
<evidence type="ECO:0000259" key="10">
    <source>
        <dbReference type="PROSITE" id="PS52035"/>
    </source>
</evidence>
<feature type="compositionally biased region" description="Basic and acidic residues" evidence="8">
    <location>
        <begin position="36"/>
        <end position="68"/>
    </location>
</feature>
<dbReference type="PANTHER" id="PTHR11705:SF143">
    <property type="entry name" value="SLL0236 PROTEIN"/>
    <property type="match status" value="1"/>
</dbReference>
<evidence type="ECO:0000256" key="7">
    <source>
        <dbReference type="PROSITE-ProRule" id="PRU01379"/>
    </source>
</evidence>
<proteinExistence type="inferred from homology"/>
<comment type="similarity">
    <text evidence="2 7">Belongs to the peptidase M14 family.</text>
</comment>
<dbReference type="Gene3D" id="3.40.630.10">
    <property type="entry name" value="Zn peptidases"/>
    <property type="match status" value="1"/>
</dbReference>